<dbReference type="eggNOG" id="COG2815">
    <property type="taxonomic scope" value="Bacteria"/>
</dbReference>
<dbReference type="AlphaFoldDB" id="A0A087BDJ0"/>
<organism evidence="1 2">
    <name type="scientific">Bifidobacterium merycicum</name>
    <dbReference type="NCBI Taxonomy" id="78345"/>
    <lineage>
        <taxon>Bacteria</taxon>
        <taxon>Bacillati</taxon>
        <taxon>Actinomycetota</taxon>
        <taxon>Actinomycetes</taxon>
        <taxon>Bifidobacteriales</taxon>
        <taxon>Bifidobacteriaceae</taxon>
        <taxon>Bifidobacterium</taxon>
    </lineage>
</organism>
<keyword evidence="2" id="KW-1185">Reference proteome</keyword>
<comment type="caution">
    <text evidence="1">The sequence shown here is derived from an EMBL/GenBank/DDBJ whole genome shotgun (WGS) entry which is preliminary data.</text>
</comment>
<dbReference type="STRING" id="78345.BMERY_0589"/>
<accession>A0A087BDJ0</accession>
<name>A0A087BDJ0_9BIFI</name>
<dbReference type="GO" id="GO:0004674">
    <property type="term" value="F:protein serine/threonine kinase activity"/>
    <property type="evidence" value="ECO:0007669"/>
    <property type="project" value="UniProtKB-KW"/>
</dbReference>
<keyword evidence="1" id="KW-0808">Transferase</keyword>
<sequence>MTLYEGVDAKGAKQTFMQKYEDVGKTFLTPLSTVEAGQWCTNAGDCITLGETENYGSSGWLKVTAGGANTKYSMTGEKLIACGAAQQALCGDNDQGGDYLLKGNTGAFELMPYNAFYAYWCGDTQLEADGSVRLAYCSAGKVVATDENNEHTDIEDSGAVFRMPDMFMVAPVGTDLDALESNGYFDAAALADAKKQKAVDTDRPFLIYRDVNLYKKSETVADKKSEWFNPFLPYNGYTGSRDAVIKMKPAPSDDTVYYLVENTQPDWSTLDDAKVKGAASTSSH</sequence>
<keyword evidence="1" id="KW-0418">Kinase</keyword>
<proteinExistence type="predicted"/>
<protein>
    <submittedName>
        <fullName evidence="1">Serine/threonine protein kinase</fullName>
    </submittedName>
</protein>
<evidence type="ECO:0000313" key="1">
    <source>
        <dbReference type="EMBL" id="KFI69090.1"/>
    </source>
</evidence>
<dbReference type="Proteomes" id="UP000029060">
    <property type="component" value="Unassembled WGS sequence"/>
</dbReference>
<keyword evidence="1" id="KW-0723">Serine/threonine-protein kinase</keyword>
<reference evidence="1 2" key="1">
    <citation type="submission" date="2014-03" db="EMBL/GenBank/DDBJ databases">
        <title>Genomics of Bifidobacteria.</title>
        <authorList>
            <person name="Ventura M."/>
            <person name="Milani C."/>
            <person name="Lugli G.A."/>
        </authorList>
    </citation>
    <scope>NUCLEOTIDE SEQUENCE [LARGE SCALE GENOMIC DNA]</scope>
    <source>
        <strain evidence="1 2">LMG 11341</strain>
    </source>
</reference>
<dbReference type="EMBL" id="JGZC01000010">
    <property type="protein sequence ID" value="KFI69090.1"/>
    <property type="molecule type" value="Genomic_DNA"/>
</dbReference>
<evidence type="ECO:0000313" key="2">
    <source>
        <dbReference type="Proteomes" id="UP000029060"/>
    </source>
</evidence>
<gene>
    <name evidence="1" type="ORF">BMERY_0589</name>
</gene>